<feature type="compositionally biased region" description="Polar residues" evidence="1">
    <location>
        <begin position="161"/>
        <end position="170"/>
    </location>
</feature>
<reference evidence="2" key="1">
    <citation type="submission" date="2018-07" db="EMBL/GenBank/DDBJ databases">
        <title>Comparative genomics of catfishes provides insights into carnivory and benthic adaptation.</title>
        <authorList>
            <person name="Zhang Y."/>
            <person name="Wang D."/>
            <person name="Peng Z."/>
            <person name="Zheng S."/>
            <person name="Shao F."/>
            <person name="Tao W."/>
        </authorList>
    </citation>
    <scope>NUCLEOTIDE SEQUENCE</scope>
    <source>
        <strain evidence="2">Chongqing</strain>
    </source>
</reference>
<dbReference type="EMBL" id="MU551630">
    <property type="protein sequence ID" value="KAI5621679.1"/>
    <property type="molecule type" value="Genomic_DNA"/>
</dbReference>
<gene>
    <name evidence="2" type="ORF">C0J50_18736</name>
</gene>
<proteinExistence type="predicted"/>
<keyword evidence="3" id="KW-1185">Reference proteome</keyword>
<name>A0AAD5ARW0_SILAS</name>
<dbReference type="PANTHER" id="PTHR46291:SF4">
    <property type="entry name" value="C2 CALCIUM-DEPENDENT DOMAIN-CONTAINING PROTEIN 4C-LIKE"/>
    <property type="match status" value="1"/>
</dbReference>
<dbReference type="AlphaFoldDB" id="A0AAD5ARW0"/>
<evidence type="ECO:0000313" key="2">
    <source>
        <dbReference type="EMBL" id="KAI5621679.1"/>
    </source>
</evidence>
<organism evidence="2 3">
    <name type="scientific">Silurus asotus</name>
    <name type="common">Amur catfish</name>
    <name type="synonym">Parasilurus asotus</name>
    <dbReference type="NCBI Taxonomy" id="30991"/>
    <lineage>
        <taxon>Eukaryota</taxon>
        <taxon>Metazoa</taxon>
        <taxon>Chordata</taxon>
        <taxon>Craniata</taxon>
        <taxon>Vertebrata</taxon>
        <taxon>Euteleostomi</taxon>
        <taxon>Actinopterygii</taxon>
        <taxon>Neopterygii</taxon>
        <taxon>Teleostei</taxon>
        <taxon>Ostariophysi</taxon>
        <taxon>Siluriformes</taxon>
        <taxon>Siluridae</taxon>
        <taxon>Silurus</taxon>
    </lineage>
</organism>
<comment type="caution">
    <text evidence="2">The sequence shown here is derived from an EMBL/GenBank/DDBJ whole genome shotgun (WGS) entry which is preliminary data.</text>
</comment>
<sequence>MFAFGSNGESPAVKLKAWHNVPLTPGRIPSFYIPPKLHLSVSPRFRRPKESDEYQLLPPSSPPSPGSKSPSASPRFPVKLRFTPQSRRKPSKEETSDPTTRAAMSLKHVEKVTTPYGFRALASSPNVSRRESLFHRRRGKEGCQSPVCSPASPALEDSPVLNISDQSPEPCSSARKSERKRLQMLLSKTQTALRTLTPRSRKTHIRKVQDVL</sequence>
<dbReference type="InterPro" id="IPR043549">
    <property type="entry name" value="C2C4C/C2C4D"/>
</dbReference>
<protein>
    <submittedName>
        <fullName evidence="2">C2 calcium-dependent domain-containing protein 4C-like</fullName>
    </submittedName>
</protein>
<feature type="region of interest" description="Disordered" evidence="1">
    <location>
        <begin position="135"/>
        <end position="179"/>
    </location>
</feature>
<accession>A0AAD5ARW0</accession>
<evidence type="ECO:0000256" key="1">
    <source>
        <dbReference type="SAM" id="MobiDB-lite"/>
    </source>
</evidence>
<dbReference type="PANTHER" id="PTHR46291">
    <property type="entry name" value="C2 DOMAIN-CONTAINING PROTEIN"/>
    <property type="match status" value="1"/>
</dbReference>
<evidence type="ECO:0000313" key="3">
    <source>
        <dbReference type="Proteomes" id="UP001205998"/>
    </source>
</evidence>
<feature type="region of interest" description="Disordered" evidence="1">
    <location>
        <begin position="44"/>
        <end position="103"/>
    </location>
</feature>
<dbReference type="Proteomes" id="UP001205998">
    <property type="component" value="Unassembled WGS sequence"/>
</dbReference>